<dbReference type="InterPro" id="IPR018490">
    <property type="entry name" value="cNMP-bd_dom_sf"/>
</dbReference>
<evidence type="ECO:0000256" key="5">
    <source>
        <dbReference type="ARBA" id="ARBA00022777"/>
    </source>
</evidence>
<evidence type="ECO:0000259" key="9">
    <source>
        <dbReference type="PROSITE" id="PS50109"/>
    </source>
</evidence>
<dbReference type="CDD" id="cd00038">
    <property type="entry name" value="CAP_ED"/>
    <property type="match status" value="1"/>
</dbReference>
<dbReference type="CDD" id="cd00130">
    <property type="entry name" value="PAS"/>
    <property type="match status" value="1"/>
</dbReference>
<dbReference type="InterPro" id="IPR005467">
    <property type="entry name" value="His_kinase_dom"/>
</dbReference>
<dbReference type="SMART" id="SM00387">
    <property type="entry name" value="HATPase_c"/>
    <property type="match status" value="1"/>
</dbReference>
<dbReference type="InterPro" id="IPR013767">
    <property type="entry name" value="PAS_fold"/>
</dbReference>
<dbReference type="PANTHER" id="PTHR43047:SF72">
    <property type="entry name" value="OSMOSENSING HISTIDINE PROTEIN KINASE SLN1"/>
    <property type="match status" value="1"/>
</dbReference>
<dbReference type="Gene3D" id="3.40.50.2300">
    <property type="match status" value="1"/>
</dbReference>
<dbReference type="InterPro" id="IPR036097">
    <property type="entry name" value="HisK_dim/P_sf"/>
</dbReference>
<dbReference type="EC" id="2.7.13.3" evidence="2"/>
<dbReference type="SUPFAM" id="SSF55785">
    <property type="entry name" value="PYP-like sensor domain (PAS domain)"/>
    <property type="match status" value="1"/>
</dbReference>
<feature type="modified residue" description="4-aspartylphosphate" evidence="6">
    <location>
        <position position="627"/>
    </location>
</feature>
<dbReference type="InterPro" id="IPR036890">
    <property type="entry name" value="HATPase_C_sf"/>
</dbReference>
<dbReference type="InterPro" id="IPR004358">
    <property type="entry name" value="Sig_transdc_His_kin-like_C"/>
</dbReference>
<dbReference type="EMBL" id="CP048685">
    <property type="protein sequence ID" value="QPJ62618.1"/>
    <property type="molecule type" value="Genomic_DNA"/>
</dbReference>
<dbReference type="Proteomes" id="UP000594688">
    <property type="component" value="Chromosome"/>
</dbReference>
<dbReference type="SUPFAM" id="SSF55874">
    <property type="entry name" value="ATPase domain of HSP90 chaperone/DNA topoisomerase II/histidine kinase"/>
    <property type="match status" value="1"/>
</dbReference>
<dbReference type="GO" id="GO:0009927">
    <property type="term" value="F:histidine phosphotransfer kinase activity"/>
    <property type="evidence" value="ECO:0007669"/>
    <property type="project" value="TreeGrafter"/>
</dbReference>
<dbReference type="SMART" id="SM00091">
    <property type="entry name" value="PAS"/>
    <property type="match status" value="1"/>
</dbReference>
<dbReference type="PROSITE" id="PS00889">
    <property type="entry name" value="CNMP_BINDING_2"/>
    <property type="match status" value="1"/>
</dbReference>
<dbReference type="InterPro" id="IPR001789">
    <property type="entry name" value="Sig_transdc_resp-reg_receiver"/>
</dbReference>
<dbReference type="CDD" id="cd00082">
    <property type="entry name" value="HisKA"/>
    <property type="match status" value="1"/>
</dbReference>
<dbReference type="KEGG" id="nli:G3M70_12340"/>
<dbReference type="PANTHER" id="PTHR43047">
    <property type="entry name" value="TWO-COMPONENT HISTIDINE PROTEIN KINASE"/>
    <property type="match status" value="1"/>
</dbReference>
<dbReference type="InterPro" id="IPR003661">
    <property type="entry name" value="HisK_dim/P_dom"/>
</dbReference>
<keyword evidence="4" id="KW-0808">Transferase</keyword>
<dbReference type="Gene3D" id="3.30.450.20">
    <property type="entry name" value="PAS domain"/>
    <property type="match status" value="1"/>
</dbReference>
<dbReference type="FunFam" id="3.30.565.10:FF:000006">
    <property type="entry name" value="Sensor histidine kinase WalK"/>
    <property type="match status" value="1"/>
</dbReference>
<feature type="domain" description="PAS" evidence="11">
    <location>
        <begin position="154"/>
        <end position="223"/>
    </location>
</feature>
<name>A0A7T0BXB2_9BACT</name>
<evidence type="ECO:0000256" key="7">
    <source>
        <dbReference type="SAM" id="Coils"/>
    </source>
</evidence>
<feature type="domain" description="Histidine kinase" evidence="9">
    <location>
        <begin position="331"/>
        <end position="551"/>
    </location>
</feature>
<dbReference type="InterPro" id="IPR018488">
    <property type="entry name" value="cNMP-bd_CS"/>
</dbReference>
<dbReference type="InterPro" id="IPR000595">
    <property type="entry name" value="cNMP-bd_dom"/>
</dbReference>
<dbReference type="SMART" id="SM00448">
    <property type="entry name" value="REC"/>
    <property type="match status" value="1"/>
</dbReference>
<evidence type="ECO:0000256" key="4">
    <source>
        <dbReference type="ARBA" id="ARBA00022679"/>
    </source>
</evidence>
<dbReference type="Pfam" id="PF00072">
    <property type="entry name" value="Response_reg"/>
    <property type="match status" value="1"/>
</dbReference>
<organism evidence="12 13">
    <name type="scientific">Candidatus Nitronauta litoralis</name>
    <dbReference type="NCBI Taxonomy" id="2705533"/>
    <lineage>
        <taxon>Bacteria</taxon>
        <taxon>Pseudomonadati</taxon>
        <taxon>Nitrospinota/Tectimicrobiota group</taxon>
        <taxon>Nitrospinota</taxon>
        <taxon>Nitrospinia</taxon>
        <taxon>Nitrospinales</taxon>
        <taxon>Nitrospinaceae</taxon>
        <taxon>Candidatus Nitronauta</taxon>
    </lineage>
</organism>
<evidence type="ECO:0000256" key="1">
    <source>
        <dbReference type="ARBA" id="ARBA00000085"/>
    </source>
</evidence>
<evidence type="ECO:0000259" key="11">
    <source>
        <dbReference type="PROSITE" id="PS50112"/>
    </source>
</evidence>
<dbReference type="SMART" id="SM00100">
    <property type="entry name" value="cNMP"/>
    <property type="match status" value="1"/>
</dbReference>
<dbReference type="InterPro" id="IPR000014">
    <property type="entry name" value="PAS"/>
</dbReference>
<dbReference type="InterPro" id="IPR035965">
    <property type="entry name" value="PAS-like_dom_sf"/>
</dbReference>
<dbReference type="AlphaFoldDB" id="A0A7T0BXB2"/>
<dbReference type="Pfam" id="PF00512">
    <property type="entry name" value="HisKA"/>
    <property type="match status" value="1"/>
</dbReference>
<dbReference type="GO" id="GO:0005886">
    <property type="term" value="C:plasma membrane"/>
    <property type="evidence" value="ECO:0007669"/>
    <property type="project" value="TreeGrafter"/>
</dbReference>
<dbReference type="PRINTS" id="PR00344">
    <property type="entry name" value="BCTRLSENSOR"/>
</dbReference>
<accession>A0A7T0BXB2</accession>
<feature type="coiled-coil region" evidence="7">
    <location>
        <begin position="280"/>
        <end position="317"/>
    </location>
</feature>
<dbReference type="Pfam" id="PF00989">
    <property type="entry name" value="PAS"/>
    <property type="match status" value="1"/>
</dbReference>
<feature type="domain" description="Response regulatory" evidence="10">
    <location>
        <begin position="577"/>
        <end position="694"/>
    </location>
</feature>
<dbReference type="GO" id="GO:0006355">
    <property type="term" value="P:regulation of DNA-templated transcription"/>
    <property type="evidence" value="ECO:0007669"/>
    <property type="project" value="InterPro"/>
</dbReference>
<feature type="domain" description="Cyclic nucleotide-binding" evidence="8">
    <location>
        <begin position="21"/>
        <end position="136"/>
    </location>
</feature>
<dbReference type="NCBIfam" id="TIGR00229">
    <property type="entry name" value="sensory_box"/>
    <property type="match status" value="1"/>
</dbReference>
<dbReference type="PROSITE" id="PS50110">
    <property type="entry name" value="RESPONSE_REGULATORY"/>
    <property type="match status" value="1"/>
</dbReference>
<dbReference type="InterPro" id="IPR011006">
    <property type="entry name" value="CheY-like_superfamily"/>
</dbReference>
<dbReference type="Gene3D" id="2.60.120.10">
    <property type="entry name" value="Jelly Rolls"/>
    <property type="match status" value="1"/>
</dbReference>
<sequence length="695" mass="78902">MPHRDEMKFEDRLNIIRGVPFLRHLSEEQISEFADEGNYLSFDKGQIVFNDGDHGDSMFIILSGCIEIFKQNKHIAMRGAGDYFGEMAMIEMKPRSASAKALGDSFLIEIGKHAFDKFLGSNPDIIREFLLTISHRCRVDLDIIDSGFLELCKNEERYRTIVETISDIVLQIDPDGLIDFANSSVSFLGYTPQELKGQPLQSIISEKGDSLMEDLLTKRVGPRATSDVEVMFKVKEDCPIYEFMQEVSFLVDAHGLWDVRNDLVIKKGYNKNFLGTLCIARDHTQRKKSEEEAKKRQEELENLVKERTQILELAKKEAEQANFAKSDFLSKVSHELRTPLNAIIGFSHLLQMSEGEHLDPEKIEFVNHINDAGNHLLNLIKEILDLSRIETDKVELEIENVDMVALVEEQAVLVLPQAQKEGITINCQTPSKKQIFAKGDLVKIKQVVLNLLTNGIKYNRPNGNVEITVEEKEPSSVLLRVNDTGKGIKKEDRWKVFEPFQRLDWEHTDVEGTGIGLTICQRLVHLMKGQIGFESVLDQGTCFFVELPRGNFEPESQFTLKGESPKKPGAKKLKDFKILYIEDETINVELVRGILGKFDNIRLFTAKDASTGIEMTEALNPDLILLDIHLPGTDGYDVLKILKEKPLTKHTPVIAVTAQAMKGDREKGLKEGFDKYLTKPLEINQFIDTIFSYQK</sequence>
<gene>
    <name evidence="12" type="ORF">G3M70_12340</name>
</gene>
<keyword evidence="3 6" id="KW-0597">Phosphoprotein</keyword>
<evidence type="ECO:0000256" key="2">
    <source>
        <dbReference type="ARBA" id="ARBA00012438"/>
    </source>
</evidence>
<dbReference type="PROSITE" id="PS50042">
    <property type="entry name" value="CNMP_BINDING_3"/>
    <property type="match status" value="1"/>
</dbReference>
<dbReference type="SUPFAM" id="SSF52172">
    <property type="entry name" value="CheY-like"/>
    <property type="match status" value="1"/>
</dbReference>
<dbReference type="PROSITE" id="PS50109">
    <property type="entry name" value="HIS_KIN"/>
    <property type="match status" value="1"/>
</dbReference>
<proteinExistence type="predicted"/>
<dbReference type="InterPro" id="IPR003594">
    <property type="entry name" value="HATPase_dom"/>
</dbReference>
<dbReference type="Pfam" id="PF02518">
    <property type="entry name" value="HATPase_c"/>
    <property type="match status" value="1"/>
</dbReference>
<reference evidence="12 13" key="1">
    <citation type="submission" date="2020-02" db="EMBL/GenBank/DDBJ databases">
        <title>Genomic and physiological characterization of two novel Nitrospinaceae genera.</title>
        <authorList>
            <person name="Mueller A.J."/>
            <person name="Jung M.-Y."/>
            <person name="Strachan C.R."/>
            <person name="Herbold C.W."/>
            <person name="Kirkegaard R.H."/>
            <person name="Daims H."/>
        </authorList>
    </citation>
    <scope>NUCLEOTIDE SEQUENCE [LARGE SCALE GENOMIC DNA]</scope>
    <source>
        <strain evidence="12">EB</strain>
    </source>
</reference>
<keyword evidence="5" id="KW-0418">Kinase</keyword>
<dbReference type="InterPro" id="IPR014710">
    <property type="entry name" value="RmlC-like_jellyroll"/>
</dbReference>
<evidence type="ECO:0000256" key="3">
    <source>
        <dbReference type="ARBA" id="ARBA00022553"/>
    </source>
</evidence>
<protein>
    <recommendedName>
        <fullName evidence="2">histidine kinase</fullName>
        <ecNumber evidence="2">2.7.13.3</ecNumber>
    </recommendedName>
</protein>
<keyword evidence="7" id="KW-0175">Coiled coil</keyword>
<evidence type="ECO:0000256" key="6">
    <source>
        <dbReference type="PROSITE-ProRule" id="PRU00169"/>
    </source>
</evidence>
<comment type="catalytic activity">
    <reaction evidence="1">
        <text>ATP + protein L-histidine = ADP + protein N-phospho-L-histidine.</text>
        <dbReference type="EC" id="2.7.13.3"/>
    </reaction>
</comment>
<evidence type="ECO:0000259" key="8">
    <source>
        <dbReference type="PROSITE" id="PS50042"/>
    </source>
</evidence>
<evidence type="ECO:0000259" key="10">
    <source>
        <dbReference type="PROSITE" id="PS50110"/>
    </source>
</evidence>
<dbReference type="GO" id="GO:0000155">
    <property type="term" value="F:phosphorelay sensor kinase activity"/>
    <property type="evidence" value="ECO:0007669"/>
    <property type="project" value="InterPro"/>
</dbReference>
<dbReference type="Gene3D" id="1.10.287.130">
    <property type="match status" value="1"/>
</dbReference>
<dbReference type="SUPFAM" id="SSF47384">
    <property type="entry name" value="Homodimeric domain of signal transducing histidine kinase"/>
    <property type="match status" value="1"/>
</dbReference>
<dbReference type="Pfam" id="PF00027">
    <property type="entry name" value="cNMP_binding"/>
    <property type="match status" value="1"/>
</dbReference>
<dbReference type="SMART" id="SM00388">
    <property type="entry name" value="HisKA"/>
    <property type="match status" value="1"/>
</dbReference>
<evidence type="ECO:0000313" key="12">
    <source>
        <dbReference type="EMBL" id="QPJ62618.1"/>
    </source>
</evidence>
<dbReference type="PROSITE" id="PS50112">
    <property type="entry name" value="PAS"/>
    <property type="match status" value="1"/>
</dbReference>
<dbReference type="SUPFAM" id="SSF51206">
    <property type="entry name" value="cAMP-binding domain-like"/>
    <property type="match status" value="1"/>
</dbReference>
<evidence type="ECO:0000313" key="13">
    <source>
        <dbReference type="Proteomes" id="UP000594688"/>
    </source>
</evidence>
<dbReference type="Gene3D" id="3.30.565.10">
    <property type="entry name" value="Histidine kinase-like ATPase, C-terminal domain"/>
    <property type="match status" value="1"/>
</dbReference>